<sequence>VVHRDLDDKVEKISLPNKKNFYEKGKTVIVNAANNHFSIGGGRLNKAVTDFVISRKGIKDGEWKDFRIIECDNKKYNGRIGVSEFDHGYVLHIVGLNAKDLKDDNIPIRKVDDYIYKLYKYAFKGIKEILEERKKELEEESEENDLGNVLVCFVSNGKYACDGKDKDGTEFSGKEFALRAQNGCLRAIKKHSAGLNIVLNLR</sequence>
<organism evidence="2 3">
    <name type="scientific">Anncaliia algerae PRA339</name>
    <dbReference type="NCBI Taxonomy" id="1288291"/>
    <lineage>
        <taxon>Eukaryota</taxon>
        <taxon>Fungi</taxon>
        <taxon>Fungi incertae sedis</taxon>
        <taxon>Microsporidia</taxon>
        <taxon>Tubulinosematoidea</taxon>
        <taxon>Tubulinosematidae</taxon>
        <taxon>Anncaliia</taxon>
    </lineage>
</organism>
<dbReference type="HOGENOM" id="CLU_082147_0_0_1"/>
<reference evidence="3" key="1">
    <citation type="submission" date="2013-02" db="EMBL/GenBank/DDBJ databases">
        <authorList>
            <consortium name="The Broad Institute Genome Sequencing Platform"/>
            <person name="Cuomo C."/>
            <person name="Becnel J."/>
            <person name="Sanscrainte N."/>
            <person name="Walker B."/>
            <person name="Young S.K."/>
            <person name="Zeng Q."/>
            <person name="Gargeya S."/>
            <person name="Fitzgerald M."/>
            <person name="Haas B."/>
            <person name="Abouelleil A."/>
            <person name="Alvarado L."/>
            <person name="Arachchi H.M."/>
            <person name="Berlin A.M."/>
            <person name="Chapman S.B."/>
            <person name="Dewar J."/>
            <person name="Goldberg J."/>
            <person name="Griggs A."/>
            <person name="Gujja S."/>
            <person name="Hansen M."/>
            <person name="Howarth C."/>
            <person name="Imamovic A."/>
            <person name="Larimer J."/>
            <person name="McCowan C."/>
            <person name="Murphy C."/>
            <person name="Neiman D."/>
            <person name="Pearson M."/>
            <person name="Priest M."/>
            <person name="Roberts A."/>
            <person name="Saif S."/>
            <person name="Shea T."/>
            <person name="Sisk P."/>
            <person name="Sykes S."/>
            <person name="Wortman J."/>
            <person name="Nusbaum C."/>
            <person name="Birren B."/>
        </authorList>
    </citation>
    <scope>NUCLEOTIDE SEQUENCE [LARGE SCALE GENOMIC DNA]</scope>
    <source>
        <strain evidence="3">PRA339</strain>
    </source>
</reference>
<feature type="non-terminal residue" evidence="2">
    <location>
        <position position="1"/>
    </location>
</feature>
<dbReference type="VEuPathDB" id="MicrosporidiaDB:H312_03410"/>
<evidence type="ECO:0000313" key="2">
    <source>
        <dbReference type="EMBL" id="KCZ79204.1"/>
    </source>
</evidence>
<evidence type="ECO:0000313" key="3">
    <source>
        <dbReference type="Proteomes" id="UP000030655"/>
    </source>
</evidence>
<dbReference type="PROSITE" id="PS51154">
    <property type="entry name" value="MACRO"/>
    <property type="match status" value="1"/>
</dbReference>
<dbReference type="OrthoDB" id="10368403at2759"/>
<reference evidence="2 3" key="2">
    <citation type="submission" date="2014-03" db="EMBL/GenBank/DDBJ databases">
        <title>The Genome Sequence of Anncaliia algerae insect isolate PRA339.</title>
        <authorList>
            <consortium name="The Broad Institute Genome Sequencing Platform"/>
            <consortium name="The Broad Institute Genome Sequencing Center for Infectious Disease"/>
            <person name="Cuomo C."/>
            <person name="Becnel J."/>
            <person name="Sanscrainte N."/>
            <person name="Walker B."/>
            <person name="Young S.K."/>
            <person name="Zeng Q."/>
            <person name="Gargeya S."/>
            <person name="Fitzgerald M."/>
            <person name="Haas B."/>
            <person name="Abouelleil A."/>
            <person name="Alvarado L."/>
            <person name="Arachchi H.M."/>
            <person name="Berlin A.M."/>
            <person name="Chapman S.B."/>
            <person name="Dewar J."/>
            <person name="Goldberg J."/>
            <person name="Griggs A."/>
            <person name="Gujja S."/>
            <person name="Hansen M."/>
            <person name="Howarth C."/>
            <person name="Imamovic A."/>
            <person name="Larimer J."/>
            <person name="McCowan C."/>
            <person name="Murphy C."/>
            <person name="Neiman D."/>
            <person name="Pearson M."/>
            <person name="Priest M."/>
            <person name="Roberts A."/>
            <person name="Saif S."/>
            <person name="Shea T."/>
            <person name="Sisk P."/>
            <person name="Sykes S."/>
            <person name="Wortman J."/>
            <person name="Nusbaum C."/>
            <person name="Birren B."/>
        </authorList>
    </citation>
    <scope>NUCLEOTIDE SEQUENCE [LARGE SCALE GENOMIC DNA]</scope>
    <source>
        <strain evidence="2 3">PRA339</strain>
    </source>
</reference>
<dbReference type="Proteomes" id="UP000030655">
    <property type="component" value="Unassembled WGS sequence"/>
</dbReference>
<dbReference type="AlphaFoldDB" id="A0A059EWT5"/>
<keyword evidence="3" id="KW-1185">Reference proteome</keyword>
<dbReference type="EMBL" id="KK365327">
    <property type="protein sequence ID" value="KCZ79204.1"/>
    <property type="molecule type" value="Genomic_DNA"/>
</dbReference>
<evidence type="ECO:0000259" key="1">
    <source>
        <dbReference type="PROSITE" id="PS51154"/>
    </source>
</evidence>
<name>A0A059EWT5_9MICR</name>
<gene>
    <name evidence="2" type="ORF">H312_03410</name>
</gene>
<feature type="domain" description="Macro" evidence="1">
    <location>
        <begin position="1"/>
        <end position="202"/>
    </location>
</feature>
<protein>
    <recommendedName>
        <fullName evidence="1">Macro domain-containing protein</fullName>
    </recommendedName>
</protein>
<accession>A0A059EWT5</accession>
<dbReference type="InterPro" id="IPR002589">
    <property type="entry name" value="Macro_dom"/>
</dbReference>
<proteinExistence type="predicted"/>